<dbReference type="InterPro" id="IPR014284">
    <property type="entry name" value="RNA_pol_sigma-70_dom"/>
</dbReference>
<evidence type="ECO:0000256" key="2">
    <source>
        <dbReference type="ARBA" id="ARBA00023015"/>
    </source>
</evidence>
<dbReference type="InterPro" id="IPR013324">
    <property type="entry name" value="RNA_pol_sigma_r3/r4-like"/>
</dbReference>
<evidence type="ECO:0000313" key="9">
    <source>
        <dbReference type="Proteomes" id="UP000823757"/>
    </source>
</evidence>
<name>A0A9D9IM97_9BACT</name>
<dbReference type="GO" id="GO:0016987">
    <property type="term" value="F:sigma factor activity"/>
    <property type="evidence" value="ECO:0007669"/>
    <property type="project" value="UniProtKB-KW"/>
</dbReference>
<dbReference type="PANTHER" id="PTHR43133">
    <property type="entry name" value="RNA POLYMERASE ECF-TYPE SIGMA FACTO"/>
    <property type="match status" value="1"/>
</dbReference>
<keyword evidence="5" id="KW-0812">Transmembrane</keyword>
<protein>
    <submittedName>
        <fullName evidence="8">Sigma-70 family RNA polymerase sigma factor</fullName>
    </submittedName>
</protein>
<evidence type="ECO:0000259" key="7">
    <source>
        <dbReference type="Pfam" id="PF08281"/>
    </source>
</evidence>
<evidence type="ECO:0000256" key="5">
    <source>
        <dbReference type="SAM" id="Phobius"/>
    </source>
</evidence>
<dbReference type="InterPro" id="IPR013249">
    <property type="entry name" value="RNA_pol_sigma70_r4_t2"/>
</dbReference>
<keyword evidence="5" id="KW-0472">Membrane</keyword>
<evidence type="ECO:0000256" key="1">
    <source>
        <dbReference type="ARBA" id="ARBA00010641"/>
    </source>
</evidence>
<dbReference type="Proteomes" id="UP000823757">
    <property type="component" value="Unassembled WGS sequence"/>
</dbReference>
<dbReference type="InterPro" id="IPR036388">
    <property type="entry name" value="WH-like_DNA-bd_sf"/>
</dbReference>
<proteinExistence type="inferred from homology"/>
<dbReference type="InterPro" id="IPR039425">
    <property type="entry name" value="RNA_pol_sigma-70-like"/>
</dbReference>
<dbReference type="NCBIfam" id="TIGR02937">
    <property type="entry name" value="sigma70-ECF"/>
    <property type="match status" value="1"/>
</dbReference>
<sequence>MPGDISGKKQDLVFSLYQERDRYIAVALSYVQDMEKARDIVSDSFAYLLEKLPVLPDDKSRIRAYLMLTVKHKCLDHLKHLAVKENALKNLYETDIEFLGNDNVTERIMERDIEEILSHAGTRMKRMTFDILVSSRLDGLSHKEIAEKYGISQGRVAKEIMHAMKIMKKLFKDYLHVLVPLLLLAASLPGVAKIMF</sequence>
<evidence type="ECO:0000259" key="6">
    <source>
        <dbReference type="Pfam" id="PF04542"/>
    </source>
</evidence>
<gene>
    <name evidence="8" type="ORF">IAB91_02825</name>
</gene>
<reference evidence="8" key="1">
    <citation type="submission" date="2020-10" db="EMBL/GenBank/DDBJ databases">
        <authorList>
            <person name="Gilroy R."/>
        </authorList>
    </citation>
    <scope>NUCLEOTIDE SEQUENCE</scope>
    <source>
        <strain evidence="8">B1-13419</strain>
    </source>
</reference>
<evidence type="ECO:0000256" key="3">
    <source>
        <dbReference type="ARBA" id="ARBA00023082"/>
    </source>
</evidence>
<keyword evidence="2" id="KW-0805">Transcription regulation</keyword>
<reference evidence="8" key="2">
    <citation type="journal article" date="2021" name="PeerJ">
        <title>Extensive microbial diversity within the chicken gut microbiome revealed by metagenomics and culture.</title>
        <authorList>
            <person name="Gilroy R."/>
            <person name="Ravi A."/>
            <person name="Getino M."/>
            <person name="Pursley I."/>
            <person name="Horton D.L."/>
            <person name="Alikhan N.F."/>
            <person name="Baker D."/>
            <person name="Gharbi K."/>
            <person name="Hall N."/>
            <person name="Watson M."/>
            <person name="Adriaenssens E.M."/>
            <person name="Foster-Nyarko E."/>
            <person name="Jarju S."/>
            <person name="Secka A."/>
            <person name="Antonio M."/>
            <person name="Oren A."/>
            <person name="Chaudhuri R.R."/>
            <person name="La Ragione R."/>
            <person name="Hildebrand F."/>
            <person name="Pallen M.J."/>
        </authorList>
    </citation>
    <scope>NUCLEOTIDE SEQUENCE</scope>
    <source>
        <strain evidence="8">B1-13419</strain>
    </source>
</reference>
<organism evidence="8 9">
    <name type="scientific">Candidatus Cryptobacteroides faecigallinarum</name>
    <dbReference type="NCBI Taxonomy" id="2840763"/>
    <lineage>
        <taxon>Bacteria</taxon>
        <taxon>Pseudomonadati</taxon>
        <taxon>Bacteroidota</taxon>
        <taxon>Bacteroidia</taxon>
        <taxon>Bacteroidales</taxon>
        <taxon>Candidatus Cryptobacteroides</taxon>
    </lineage>
</organism>
<dbReference type="GO" id="GO:0003677">
    <property type="term" value="F:DNA binding"/>
    <property type="evidence" value="ECO:0007669"/>
    <property type="project" value="InterPro"/>
</dbReference>
<evidence type="ECO:0000313" key="8">
    <source>
        <dbReference type="EMBL" id="MBO8474208.1"/>
    </source>
</evidence>
<comment type="similarity">
    <text evidence="1">Belongs to the sigma-70 factor family. ECF subfamily.</text>
</comment>
<keyword evidence="4" id="KW-0804">Transcription</keyword>
<evidence type="ECO:0000256" key="4">
    <source>
        <dbReference type="ARBA" id="ARBA00023163"/>
    </source>
</evidence>
<dbReference type="Pfam" id="PF04542">
    <property type="entry name" value="Sigma70_r2"/>
    <property type="match status" value="1"/>
</dbReference>
<feature type="domain" description="RNA polymerase sigma factor 70 region 4 type 2" evidence="7">
    <location>
        <begin position="130"/>
        <end position="165"/>
    </location>
</feature>
<dbReference type="InterPro" id="IPR013325">
    <property type="entry name" value="RNA_pol_sigma_r2"/>
</dbReference>
<accession>A0A9D9IM97</accession>
<keyword evidence="3" id="KW-0731">Sigma factor</keyword>
<feature type="domain" description="RNA polymerase sigma-70 region 2" evidence="6">
    <location>
        <begin position="20"/>
        <end position="79"/>
    </location>
</feature>
<dbReference type="SUPFAM" id="SSF88946">
    <property type="entry name" value="Sigma2 domain of RNA polymerase sigma factors"/>
    <property type="match status" value="1"/>
</dbReference>
<dbReference type="Gene3D" id="1.10.1740.10">
    <property type="match status" value="1"/>
</dbReference>
<comment type="caution">
    <text evidence="8">The sequence shown here is derived from an EMBL/GenBank/DDBJ whole genome shotgun (WGS) entry which is preliminary data.</text>
</comment>
<feature type="transmembrane region" description="Helical" evidence="5">
    <location>
        <begin position="174"/>
        <end position="192"/>
    </location>
</feature>
<keyword evidence="5" id="KW-1133">Transmembrane helix</keyword>
<dbReference type="Pfam" id="PF08281">
    <property type="entry name" value="Sigma70_r4_2"/>
    <property type="match status" value="1"/>
</dbReference>
<dbReference type="EMBL" id="JADIMD010000040">
    <property type="protein sequence ID" value="MBO8474208.1"/>
    <property type="molecule type" value="Genomic_DNA"/>
</dbReference>
<dbReference type="PANTHER" id="PTHR43133:SF46">
    <property type="entry name" value="RNA POLYMERASE SIGMA-70 FACTOR ECF SUBFAMILY"/>
    <property type="match status" value="1"/>
</dbReference>
<dbReference type="AlphaFoldDB" id="A0A9D9IM97"/>
<dbReference type="Gene3D" id="1.10.10.10">
    <property type="entry name" value="Winged helix-like DNA-binding domain superfamily/Winged helix DNA-binding domain"/>
    <property type="match status" value="1"/>
</dbReference>
<dbReference type="SUPFAM" id="SSF88659">
    <property type="entry name" value="Sigma3 and sigma4 domains of RNA polymerase sigma factors"/>
    <property type="match status" value="1"/>
</dbReference>
<dbReference type="InterPro" id="IPR007627">
    <property type="entry name" value="RNA_pol_sigma70_r2"/>
</dbReference>
<dbReference type="GO" id="GO:0006352">
    <property type="term" value="P:DNA-templated transcription initiation"/>
    <property type="evidence" value="ECO:0007669"/>
    <property type="project" value="InterPro"/>
</dbReference>